<feature type="transmembrane region" description="Helical" evidence="6">
    <location>
        <begin position="16"/>
        <end position="35"/>
    </location>
</feature>
<evidence type="ECO:0000256" key="2">
    <source>
        <dbReference type="ARBA" id="ARBA00007524"/>
    </source>
</evidence>
<evidence type="ECO:0000256" key="5">
    <source>
        <dbReference type="ARBA" id="ARBA00023136"/>
    </source>
</evidence>
<dbReference type="Proteomes" id="UP000245168">
    <property type="component" value="Unassembled WGS sequence"/>
</dbReference>
<dbReference type="Gene3D" id="1.20.1260.100">
    <property type="entry name" value="TspO/MBR protein"/>
    <property type="match status" value="1"/>
</dbReference>
<dbReference type="EMBL" id="QEXV01000001">
    <property type="protein sequence ID" value="PWE18271.1"/>
    <property type="molecule type" value="Genomic_DNA"/>
</dbReference>
<dbReference type="PANTHER" id="PTHR10057">
    <property type="entry name" value="PERIPHERAL-TYPE BENZODIAZEPINE RECEPTOR"/>
    <property type="match status" value="1"/>
</dbReference>
<evidence type="ECO:0000256" key="6">
    <source>
        <dbReference type="SAM" id="Phobius"/>
    </source>
</evidence>
<dbReference type="PIRSF" id="PIRSF005859">
    <property type="entry name" value="PBR"/>
    <property type="match status" value="1"/>
</dbReference>
<feature type="transmembrane region" description="Helical" evidence="6">
    <location>
        <begin position="55"/>
        <end position="76"/>
    </location>
</feature>
<protein>
    <recommendedName>
        <fullName evidence="9">Tryptophan-rich sensory protein</fullName>
    </recommendedName>
</protein>
<dbReference type="GO" id="GO:0016020">
    <property type="term" value="C:membrane"/>
    <property type="evidence" value="ECO:0007669"/>
    <property type="project" value="UniProtKB-SubCell"/>
</dbReference>
<keyword evidence="8" id="KW-1185">Reference proteome</keyword>
<organism evidence="7 8">
    <name type="scientific">Marinicauda salina</name>
    <dbReference type="NCBI Taxonomy" id="2135793"/>
    <lineage>
        <taxon>Bacteria</taxon>
        <taxon>Pseudomonadati</taxon>
        <taxon>Pseudomonadota</taxon>
        <taxon>Alphaproteobacteria</taxon>
        <taxon>Maricaulales</taxon>
        <taxon>Maricaulaceae</taxon>
        <taxon>Marinicauda</taxon>
    </lineage>
</organism>
<proteinExistence type="inferred from homology"/>
<evidence type="ECO:0000313" key="7">
    <source>
        <dbReference type="EMBL" id="PWE18271.1"/>
    </source>
</evidence>
<reference evidence="8" key="1">
    <citation type="submission" date="2018-05" db="EMBL/GenBank/DDBJ databases">
        <authorList>
            <person name="Liu B.-T."/>
        </authorList>
    </citation>
    <scope>NUCLEOTIDE SEQUENCE [LARGE SCALE GENOMIC DNA]</scope>
    <source>
        <strain evidence="8">WD6-1</strain>
    </source>
</reference>
<comment type="caution">
    <text evidence="7">The sequence shown here is derived from an EMBL/GenBank/DDBJ whole genome shotgun (WGS) entry which is preliminary data.</text>
</comment>
<keyword evidence="5 6" id="KW-0472">Membrane</keyword>
<dbReference type="GO" id="GO:0033013">
    <property type="term" value="P:tetrapyrrole metabolic process"/>
    <property type="evidence" value="ECO:0007669"/>
    <property type="project" value="UniProtKB-ARBA"/>
</dbReference>
<evidence type="ECO:0000256" key="1">
    <source>
        <dbReference type="ARBA" id="ARBA00004141"/>
    </source>
</evidence>
<keyword evidence="3 6" id="KW-0812">Transmembrane</keyword>
<comment type="similarity">
    <text evidence="2">Belongs to the TspO/BZRP family.</text>
</comment>
<evidence type="ECO:0008006" key="9">
    <source>
        <dbReference type="Google" id="ProtNLM"/>
    </source>
</evidence>
<dbReference type="InterPro" id="IPR038330">
    <property type="entry name" value="TspO/MBR-related_sf"/>
</dbReference>
<evidence type="ECO:0000256" key="4">
    <source>
        <dbReference type="ARBA" id="ARBA00022989"/>
    </source>
</evidence>
<name>A0A2U2BW75_9PROT</name>
<dbReference type="CDD" id="cd15904">
    <property type="entry name" value="TSPO_MBR"/>
    <property type="match status" value="1"/>
</dbReference>
<accession>A0A2U2BW75</accession>
<dbReference type="PANTHER" id="PTHR10057:SF0">
    <property type="entry name" value="TRANSLOCATOR PROTEIN"/>
    <property type="match status" value="1"/>
</dbReference>
<dbReference type="InterPro" id="IPR004307">
    <property type="entry name" value="TspO_MBR"/>
</dbReference>
<dbReference type="AlphaFoldDB" id="A0A2U2BW75"/>
<feature type="transmembrane region" description="Helical" evidence="6">
    <location>
        <begin position="141"/>
        <end position="162"/>
    </location>
</feature>
<feature type="transmembrane region" description="Helical" evidence="6">
    <location>
        <begin position="88"/>
        <end position="109"/>
    </location>
</feature>
<dbReference type="OrthoDB" id="9795496at2"/>
<gene>
    <name evidence="7" type="ORF">DDZ18_01290</name>
</gene>
<comment type="subcellular location">
    <subcellularLocation>
        <location evidence="1">Membrane</location>
        <topology evidence="1">Multi-pass membrane protein</topology>
    </subcellularLocation>
</comment>
<dbReference type="Pfam" id="PF03073">
    <property type="entry name" value="TspO_MBR"/>
    <property type="match status" value="1"/>
</dbReference>
<evidence type="ECO:0000256" key="3">
    <source>
        <dbReference type="ARBA" id="ARBA00022692"/>
    </source>
</evidence>
<keyword evidence="4 6" id="KW-1133">Transmembrane helix</keyword>
<feature type="transmembrane region" description="Helical" evidence="6">
    <location>
        <begin position="115"/>
        <end position="134"/>
    </location>
</feature>
<evidence type="ECO:0000313" key="8">
    <source>
        <dbReference type="Proteomes" id="UP000245168"/>
    </source>
</evidence>
<dbReference type="RefSeq" id="WP_109251545.1">
    <property type="nucleotide sequence ID" value="NZ_QEXV01000001.1"/>
</dbReference>
<sequence length="166" mass="17663">MATNIFRRPRAGAARLLIYILIFTGIAVALNGWIFSGGAIAWSRGLAQPGWAPGGVVIGSVWVGLFGLMAAALWFVDRSDDPARKGPARALILLQYLVSVSWTGLYFGLQSVAAGFWTTIVATLLCVVATWAAFRASTAAGVLLVPLLAWLGFAVALAWSVWRLNA</sequence>